<comment type="caution">
    <text evidence="2">The sequence shown here is derived from an EMBL/GenBank/DDBJ whole genome shotgun (WGS) entry which is preliminary data.</text>
</comment>
<dbReference type="EMBL" id="JABFJW010000187">
    <property type="protein sequence ID" value="NOK11861.1"/>
    <property type="molecule type" value="Genomic_DNA"/>
</dbReference>
<accession>A0A7Y4NFU3</accession>
<protein>
    <submittedName>
        <fullName evidence="2">Uncharacterized protein</fullName>
    </submittedName>
</protein>
<reference evidence="2 3" key="1">
    <citation type="submission" date="2020-05" db="EMBL/GenBank/DDBJ databases">
        <authorList>
            <person name="Whitworth D."/>
        </authorList>
    </citation>
    <scope>NUCLEOTIDE SEQUENCE [LARGE SCALE GENOMIC DNA]</scope>
    <source>
        <strain evidence="2 3">CA046A</strain>
    </source>
</reference>
<sequence>MSTISSAGSSSGVSQVNTTWEPEPYVPPPPPPPPPEPRDAFVVAAPRRGPDLLGHGFTPPASAQAAEVSATQTTQAVADSAPTVNVGEAWTLLTQGYSQARSLTGAANAALQKAAGNPALQAKLIDLLQATPARTLEDALSKDFAHGVKEAVPNPPPRPPGITSVGTLRVADCALEAVARQGTPSTLKPALEAAAKQGHLLPADRDVLVSCVGSPAVDAKLDSAVAEVHAAEQAYTAALAERDALEQRLAGDIASFGPFLTDTQQKAYIEEFRKLHGGDYARFDTKAKTLETALAKNAPQLEQALRGPDGSAHARSIQAAYTALAQSKSAGEALKWAAKMEAPGSAFAPFMASLPLDTVREKAVSGALVSFYEKFPKATPTQAVDHIQQLLVDGYLLQQLGGAKADVQVNNLPQAMRTGLAGLRDLAAGRTQAGLNTLKGLESGSSRWGAPFAAAGIVLGFLQVNQSAKAQDALGTLWAKTFTAQQVASLTSTALTAVNKSGGALVATRVAGGLGAFGAALDLVVQGKEIAAGQGNAGTGLSIAGDVMGIVGGALVAVGSTGVGAPLAAVGAAVYIMGELVSMSILSRQEYEAAQQLRSEQRTLLSRAGADAEQVTNLEKYSSPEQVESLVKSTGWTRDQVLGLGKTFPDFFAGAASTLPQLDKVANDFGLTPDQRFRMLLEIGSTGVAKAKGSADALNKFAEAVRNYPKNTVGITMPQGLSKKEQWIHFLREMGNRTGSYDGLGPRNAAIFLERLKR</sequence>
<organism evidence="2 3">
    <name type="scientific">Corallococcus exercitus</name>
    <dbReference type="NCBI Taxonomy" id="2316736"/>
    <lineage>
        <taxon>Bacteria</taxon>
        <taxon>Pseudomonadati</taxon>
        <taxon>Myxococcota</taxon>
        <taxon>Myxococcia</taxon>
        <taxon>Myxococcales</taxon>
        <taxon>Cystobacterineae</taxon>
        <taxon>Myxococcaceae</taxon>
        <taxon>Corallococcus</taxon>
    </lineage>
</organism>
<dbReference type="Proteomes" id="UP000528460">
    <property type="component" value="Unassembled WGS sequence"/>
</dbReference>
<evidence type="ECO:0000256" key="1">
    <source>
        <dbReference type="SAM" id="MobiDB-lite"/>
    </source>
</evidence>
<name>A0A7Y4NFU3_9BACT</name>
<feature type="compositionally biased region" description="Low complexity" evidence="1">
    <location>
        <begin position="1"/>
        <end position="14"/>
    </location>
</feature>
<dbReference type="RefSeq" id="WP_171417856.1">
    <property type="nucleotide sequence ID" value="NZ_JABFJW010000187.1"/>
</dbReference>
<evidence type="ECO:0000313" key="2">
    <source>
        <dbReference type="EMBL" id="NOK11861.1"/>
    </source>
</evidence>
<evidence type="ECO:0000313" key="3">
    <source>
        <dbReference type="Proteomes" id="UP000528460"/>
    </source>
</evidence>
<feature type="region of interest" description="Disordered" evidence="1">
    <location>
        <begin position="1"/>
        <end position="41"/>
    </location>
</feature>
<dbReference type="AlphaFoldDB" id="A0A7Y4NFU3"/>
<proteinExistence type="predicted"/>
<gene>
    <name evidence="2" type="ORF">HNS30_22735</name>
</gene>
<feature type="compositionally biased region" description="Pro residues" evidence="1">
    <location>
        <begin position="24"/>
        <end position="35"/>
    </location>
</feature>